<evidence type="ECO:0000259" key="1">
    <source>
        <dbReference type="Pfam" id="PF01370"/>
    </source>
</evidence>
<dbReference type="PANTHER" id="PTHR48079">
    <property type="entry name" value="PROTEIN YEEZ"/>
    <property type="match status" value="1"/>
</dbReference>
<dbReference type="Proteomes" id="UP000239590">
    <property type="component" value="Unassembled WGS sequence"/>
</dbReference>
<gene>
    <name evidence="2" type="ORF">C5O19_11030</name>
</gene>
<dbReference type="GO" id="GO:0004029">
    <property type="term" value="F:aldehyde dehydrogenase (NAD+) activity"/>
    <property type="evidence" value="ECO:0007669"/>
    <property type="project" value="TreeGrafter"/>
</dbReference>
<dbReference type="GO" id="GO:0005737">
    <property type="term" value="C:cytoplasm"/>
    <property type="evidence" value="ECO:0007669"/>
    <property type="project" value="TreeGrafter"/>
</dbReference>
<dbReference type="InterPro" id="IPR001509">
    <property type="entry name" value="Epimerase_deHydtase"/>
</dbReference>
<feature type="domain" description="NAD-dependent epimerase/dehydratase" evidence="1">
    <location>
        <begin position="4"/>
        <end position="213"/>
    </location>
</feature>
<dbReference type="PANTHER" id="PTHR48079:SF6">
    <property type="entry name" value="NAD(P)-BINDING DOMAIN-CONTAINING PROTEIN-RELATED"/>
    <property type="match status" value="1"/>
</dbReference>
<organism evidence="2 3">
    <name type="scientific">Siphonobacter curvatus</name>
    <dbReference type="NCBI Taxonomy" id="2094562"/>
    <lineage>
        <taxon>Bacteria</taxon>
        <taxon>Pseudomonadati</taxon>
        <taxon>Bacteroidota</taxon>
        <taxon>Cytophagia</taxon>
        <taxon>Cytophagales</taxon>
        <taxon>Cytophagaceae</taxon>
        <taxon>Siphonobacter</taxon>
    </lineage>
</organism>
<dbReference type="AlphaFoldDB" id="A0A2S7IRB4"/>
<comment type="caution">
    <text evidence="2">The sequence shown here is derived from an EMBL/GenBank/DDBJ whole genome shotgun (WGS) entry which is preliminary data.</text>
</comment>
<protein>
    <submittedName>
        <fullName evidence="2">Epimerase</fullName>
    </submittedName>
</protein>
<name>A0A2S7IRB4_9BACT</name>
<dbReference type="InterPro" id="IPR036291">
    <property type="entry name" value="NAD(P)-bd_dom_sf"/>
</dbReference>
<dbReference type="OrthoDB" id="9807212at2"/>
<dbReference type="EMBL" id="PTRA01000001">
    <property type="protein sequence ID" value="PQA60120.1"/>
    <property type="molecule type" value="Genomic_DNA"/>
</dbReference>
<dbReference type="Gene3D" id="3.40.50.720">
    <property type="entry name" value="NAD(P)-binding Rossmann-like Domain"/>
    <property type="match status" value="1"/>
</dbReference>
<sequence>MKKIFITGATGYIGGSIARVLLEKGYEITALVRKASAAEELKALGITPVIGHLHNLKLLREEARQADAVINTADADDVHVVATFLEALEGTGKTFIHTSGSSLVGDKSVGQRSDVVYHEDVPLEPRLEKAQRVVINDTVLKAAQRGIRSIVIVPTMIYGAGLGLKKDSIQVPMLMDISREKQAGVHIEAGENIWSNVHMADLAELYWLALENAPAGSYYYAENGEAALKDIAVSISKKLGFGGKTVALPIDEAIERWGPDASSYGLASNSRVDATKARKTLGWQPKYASILTDIEG</sequence>
<proteinExistence type="predicted"/>
<evidence type="ECO:0000313" key="2">
    <source>
        <dbReference type="EMBL" id="PQA60120.1"/>
    </source>
</evidence>
<reference evidence="3" key="1">
    <citation type="submission" date="2018-02" db="EMBL/GenBank/DDBJ databases">
        <title>Genome sequencing of Solimonas sp. HR-BB.</title>
        <authorList>
            <person name="Lee Y."/>
            <person name="Jeon C.O."/>
        </authorList>
    </citation>
    <scope>NUCLEOTIDE SEQUENCE [LARGE SCALE GENOMIC DNA]</scope>
    <source>
        <strain evidence="3">HR-U</strain>
    </source>
</reference>
<dbReference type="SUPFAM" id="SSF51735">
    <property type="entry name" value="NAD(P)-binding Rossmann-fold domains"/>
    <property type="match status" value="1"/>
</dbReference>
<accession>A0A2S7IRB4</accession>
<dbReference type="InterPro" id="IPR051783">
    <property type="entry name" value="NAD(P)-dependent_oxidoreduct"/>
</dbReference>
<keyword evidence="3" id="KW-1185">Reference proteome</keyword>
<dbReference type="Pfam" id="PF01370">
    <property type="entry name" value="Epimerase"/>
    <property type="match status" value="1"/>
</dbReference>
<evidence type="ECO:0000313" key="3">
    <source>
        <dbReference type="Proteomes" id="UP000239590"/>
    </source>
</evidence>
<dbReference type="RefSeq" id="WP_104712072.1">
    <property type="nucleotide sequence ID" value="NZ_PTRA01000001.1"/>
</dbReference>